<sequence>MPRAISTHAHRFDEYMPSGEHLVSKDVQVSQVGSWLKKGWMDIAHAPLASLFYGLMMLFFILAMVATFRQTPFLLFALGTSVVMIAPFLATGLYSIAQQLEQGRKPDLIQSMFVWRHNLTNIALFAVSLAVLVSVWTRISGLLVAVVKSQSLLIVEKDMGALGFLMSEAGLEFLTVFFIVGAFVAAFVFAISVVTIPLMLSDRKVGFIQAMIMSYKVTMEHKGVMLVWALTLGVLVSIGVATAGVAMVVILPLLGYASWHAFNDLVEISEEA</sequence>
<keyword evidence="1" id="KW-1133">Transmembrane helix</keyword>
<reference evidence="2 3" key="1">
    <citation type="journal article" date="2018" name="Environ. Microbiol.">
        <title>Genomes of ubiquitous marine and hypersaline Hydrogenovibrio, Thiomicrorhabdus and Thiomicrospira spp. encode a diversity of mechanisms to sustain chemolithoautotrophy in heterogeneous environments.</title>
        <authorList>
            <person name="Scott K.M."/>
            <person name="Williams J."/>
            <person name="Porter C.M.B."/>
            <person name="Russel S."/>
            <person name="Harmer T.L."/>
            <person name="Paul J.H."/>
            <person name="Antonen K.M."/>
            <person name="Bridges M.K."/>
            <person name="Camper G.J."/>
            <person name="Campla C.K."/>
            <person name="Casella L.G."/>
            <person name="Chase E."/>
            <person name="Conrad J.W."/>
            <person name="Cruz M.C."/>
            <person name="Dunlap D.S."/>
            <person name="Duran L."/>
            <person name="Fahsbender E.M."/>
            <person name="Goldsmith D.B."/>
            <person name="Keeley R.F."/>
            <person name="Kondoff M.R."/>
            <person name="Kussy B.I."/>
            <person name="Lane M.K."/>
            <person name="Lawler S."/>
            <person name="Leigh B.A."/>
            <person name="Lewis C."/>
            <person name="Lostal L.M."/>
            <person name="Marking D."/>
            <person name="Mancera P.A."/>
            <person name="McClenthan E.C."/>
            <person name="McIntyre E.A."/>
            <person name="Mine J.A."/>
            <person name="Modi S."/>
            <person name="Moore B.D."/>
            <person name="Morgan W.A."/>
            <person name="Nelson K.M."/>
            <person name="Nguyen K.N."/>
            <person name="Ogburn N."/>
            <person name="Parrino D.G."/>
            <person name="Pedapudi A.D."/>
            <person name="Pelham R.P."/>
            <person name="Preece A.M."/>
            <person name="Rampersad E.A."/>
            <person name="Richardson J.C."/>
            <person name="Rodgers C.M."/>
            <person name="Schaffer B.L."/>
            <person name="Sheridan N.E."/>
            <person name="Solone M.R."/>
            <person name="Staley Z.R."/>
            <person name="Tabuchi M."/>
            <person name="Waide R.J."/>
            <person name="Wanjugi P.W."/>
            <person name="Young S."/>
            <person name="Clum A."/>
            <person name="Daum C."/>
            <person name="Huntemann M."/>
            <person name="Ivanova N."/>
            <person name="Kyrpides N."/>
            <person name="Mikhailova N."/>
            <person name="Palaniappan K."/>
            <person name="Pillay M."/>
            <person name="Reddy T.B.K."/>
            <person name="Shapiro N."/>
            <person name="Stamatis D."/>
            <person name="Varghese N."/>
            <person name="Woyke T."/>
            <person name="Boden R."/>
            <person name="Freyermuth S.K."/>
            <person name="Kerfeld C.A."/>
        </authorList>
    </citation>
    <scope>NUCLEOTIDE SEQUENCE [LARGE SCALE GENOMIC DNA]</scope>
    <source>
        <strain evidence="2 3">JR-2</strain>
    </source>
</reference>
<organism evidence="2 3">
    <name type="scientific">Hydrogenovibrio thermophilus</name>
    <dbReference type="NCBI Taxonomy" id="265883"/>
    <lineage>
        <taxon>Bacteria</taxon>
        <taxon>Pseudomonadati</taxon>
        <taxon>Pseudomonadota</taxon>
        <taxon>Gammaproteobacteria</taxon>
        <taxon>Thiotrichales</taxon>
        <taxon>Piscirickettsiaceae</taxon>
        <taxon>Hydrogenovibrio</taxon>
    </lineage>
</organism>
<protein>
    <submittedName>
        <fullName evidence="2">DUF2189 domain-containing protein</fullName>
    </submittedName>
</protein>
<dbReference type="RefSeq" id="WP_128385432.1">
    <property type="nucleotide sequence ID" value="NZ_CP035033.1"/>
</dbReference>
<evidence type="ECO:0000256" key="1">
    <source>
        <dbReference type="SAM" id="Phobius"/>
    </source>
</evidence>
<feature type="transmembrane region" description="Helical" evidence="1">
    <location>
        <begin position="221"/>
        <end position="254"/>
    </location>
</feature>
<keyword evidence="1" id="KW-0812">Transmembrane</keyword>
<evidence type="ECO:0000313" key="3">
    <source>
        <dbReference type="Proteomes" id="UP000285478"/>
    </source>
</evidence>
<feature type="transmembrane region" description="Helical" evidence="1">
    <location>
        <begin position="74"/>
        <end position="97"/>
    </location>
</feature>
<dbReference type="EMBL" id="CP035033">
    <property type="protein sequence ID" value="QAB16171.1"/>
    <property type="molecule type" value="Genomic_DNA"/>
</dbReference>
<gene>
    <name evidence="2" type="ORF">EPV75_11105</name>
</gene>
<dbReference type="InterPro" id="IPR018692">
    <property type="entry name" value="DUF2189"/>
</dbReference>
<evidence type="ECO:0000313" key="2">
    <source>
        <dbReference type="EMBL" id="QAB16171.1"/>
    </source>
</evidence>
<feature type="transmembrane region" description="Helical" evidence="1">
    <location>
        <begin position="46"/>
        <end position="68"/>
    </location>
</feature>
<keyword evidence="1" id="KW-0472">Membrane</keyword>
<dbReference type="KEGG" id="htr:EPV75_11105"/>
<feature type="transmembrane region" description="Helical" evidence="1">
    <location>
        <begin position="173"/>
        <end position="200"/>
    </location>
</feature>
<keyword evidence="3" id="KW-1185">Reference proteome</keyword>
<dbReference type="AlphaFoldDB" id="A0A410H5H8"/>
<dbReference type="Proteomes" id="UP000285478">
    <property type="component" value="Chromosome"/>
</dbReference>
<feature type="transmembrane region" description="Helical" evidence="1">
    <location>
        <begin position="118"/>
        <end position="139"/>
    </location>
</feature>
<proteinExistence type="predicted"/>
<dbReference type="Pfam" id="PF09955">
    <property type="entry name" value="DUF2189"/>
    <property type="match status" value="1"/>
</dbReference>
<accession>A0A410H5H8</accession>
<name>A0A410H5H8_9GAMM</name>